<feature type="region of interest" description="Disordered" evidence="1">
    <location>
        <begin position="27"/>
        <end position="46"/>
    </location>
</feature>
<name>A0A6N3APG8_9CLOT</name>
<evidence type="ECO:0008006" key="4">
    <source>
        <dbReference type="Google" id="ProtNLM"/>
    </source>
</evidence>
<organism evidence="3">
    <name type="scientific">Clostridium paraputrificum</name>
    <dbReference type="NCBI Taxonomy" id="29363"/>
    <lineage>
        <taxon>Bacteria</taxon>
        <taxon>Bacillati</taxon>
        <taxon>Bacillota</taxon>
        <taxon>Clostridia</taxon>
        <taxon>Eubacteriales</taxon>
        <taxon>Clostridiaceae</taxon>
        <taxon>Clostridium</taxon>
    </lineage>
</organism>
<keyword evidence="2" id="KW-0732">Signal</keyword>
<evidence type="ECO:0000256" key="2">
    <source>
        <dbReference type="SAM" id="SignalP"/>
    </source>
</evidence>
<feature type="chain" id="PRO_5027121211" description="Lipoprotein" evidence="2">
    <location>
        <begin position="26"/>
        <end position="301"/>
    </location>
</feature>
<dbReference type="RefSeq" id="WP_156559673.1">
    <property type="nucleotide sequence ID" value="NZ_CACRTV010000031.1"/>
</dbReference>
<proteinExistence type="predicted"/>
<accession>A0A6N3APG8</accession>
<sequence>MKNKFISFCLLLALPITLISCNTSKDEVIQSNPSPKEEVTSGLQEQPEESLIESNIAAPYTKEQSIKNNDLVYDAKEEKYVDNTPLKNFLDNVKINKPAKVRYTQYYEGLLDKMRDVEFDGKAFKLKEYDTKSPELKYYNYIVIRGESITVVSNYYKLDGDGMKLFPVENINTFYGKWSIDKNVASNSVTLLSNDDISKIIGQLIEFSPSYINYNNKKYLNVKYNNESISNIEFQSGFKGVTFNDLGIESNTVNSISLESYDNMIQDDEVNGIHGLTLYEKSKNTIILYKGGVFFELHRQQ</sequence>
<evidence type="ECO:0000313" key="3">
    <source>
        <dbReference type="EMBL" id="VYT91496.1"/>
    </source>
</evidence>
<dbReference type="PROSITE" id="PS51257">
    <property type="entry name" value="PROKAR_LIPOPROTEIN"/>
    <property type="match status" value="1"/>
</dbReference>
<dbReference type="EMBL" id="CACRTV010000031">
    <property type="protein sequence ID" value="VYT91496.1"/>
    <property type="molecule type" value="Genomic_DNA"/>
</dbReference>
<gene>
    <name evidence="3" type="ORF">CPLFYP93_00918</name>
</gene>
<reference evidence="3" key="1">
    <citation type="submission" date="2019-11" db="EMBL/GenBank/DDBJ databases">
        <authorList>
            <person name="Feng L."/>
        </authorList>
    </citation>
    <scope>NUCLEOTIDE SEQUENCE</scope>
    <source>
        <strain evidence="3">CParaputrificumLFYP93</strain>
    </source>
</reference>
<feature type="signal peptide" evidence="2">
    <location>
        <begin position="1"/>
        <end position="25"/>
    </location>
</feature>
<protein>
    <recommendedName>
        <fullName evidence="4">Lipoprotein</fullName>
    </recommendedName>
</protein>
<dbReference type="AlphaFoldDB" id="A0A6N3APG8"/>
<evidence type="ECO:0000256" key="1">
    <source>
        <dbReference type="SAM" id="MobiDB-lite"/>
    </source>
</evidence>